<dbReference type="PANTHER" id="PTHR43798:SF33">
    <property type="entry name" value="HYDROLASE, PUTATIVE (AFU_ORTHOLOGUE AFUA_2G14860)-RELATED"/>
    <property type="match status" value="1"/>
</dbReference>
<gene>
    <name evidence="2" type="ORF">Airi01_076820</name>
</gene>
<dbReference type="InterPro" id="IPR000073">
    <property type="entry name" value="AB_hydrolase_1"/>
</dbReference>
<dbReference type="InterPro" id="IPR050266">
    <property type="entry name" value="AB_hydrolase_sf"/>
</dbReference>
<dbReference type="Proteomes" id="UP001165135">
    <property type="component" value="Unassembled WGS sequence"/>
</dbReference>
<dbReference type="Pfam" id="PF12697">
    <property type="entry name" value="Abhydrolase_6"/>
    <property type="match status" value="1"/>
</dbReference>
<protein>
    <recommendedName>
        <fullName evidence="1">AB hydrolase-1 domain-containing protein</fullName>
    </recommendedName>
</protein>
<accession>A0A9W6VT66</accession>
<dbReference type="Gene3D" id="3.40.50.1820">
    <property type="entry name" value="alpha/beta hydrolase"/>
    <property type="match status" value="1"/>
</dbReference>
<dbReference type="EMBL" id="BSTJ01000011">
    <property type="protein sequence ID" value="GLY79415.1"/>
    <property type="molecule type" value="Genomic_DNA"/>
</dbReference>
<evidence type="ECO:0000313" key="3">
    <source>
        <dbReference type="Proteomes" id="UP001165135"/>
    </source>
</evidence>
<organism evidence="2 3">
    <name type="scientific">Actinoallomurus iriomotensis</name>
    <dbReference type="NCBI Taxonomy" id="478107"/>
    <lineage>
        <taxon>Bacteria</taxon>
        <taxon>Bacillati</taxon>
        <taxon>Actinomycetota</taxon>
        <taxon>Actinomycetes</taxon>
        <taxon>Streptosporangiales</taxon>
        <taxon>Thermomonosporaceae</taxon>
        <taxon>Actinoallomurus</taxon>
    </lineage>
</organism>
<feature type="domain" description="AB hydrolase-1" evidence="1">
    <location>
        <begin position="15"/>
        <end position="233"/>
    </location>
</feature>
<dbReference type="InterPro" id="IPR029058">
    <property type="entry name" value="AB_hydrolase_fold"/>
</dbReference>
<dbReference type="GO" id="GO:0003824">
    <property type="term" value="F:catalytic activity"/>
    <property type="evidence" value="ECO:0007669"/>
    <property type="project" value="UniProtKB-ARBA"/>
</dbReference>
<comment type="caution">
    <text evidence="2">The sequence shown here is derived from an EMBL/GenBank/DDBJ whole genome shotgun (WGS) entry which is preliminary data.</text>
</comment>
<dbReference type="GO" id="GO:0016020">
    <property type="term" value="C:membrane"/>
    <property type="evidence" value="ECO:0007669"/>
    <property type="project" value="TreeGrafter"/>
</dbReference>
<sequence length="256" mass="26780">MPTGDDERGVRGPVVLAVPGTLCAPAVFRPLAGRLAGQVEFDAVSWMTEPGPWDLGTVADRLAAHITRRHGAPVVVVGHSTGGAIALRLVAAHAGLVAGLLLVDTGAHMRGHGDVDAILTALATDWGPRLHAGVLDRSFATPPDPAFRDELLDYAAAVPVQAALDALRSQRDLDLTPELARIDCPVTVLHGRRDPTRTPDQARELADAIPGARLHLLDTGHTPVYEAPDEVATELLALLTRLRGAGPGGGSLESPM</sequence>
<dbReference type="SUPFAM" id="SSF53474">
    <property type="entry name" value="alpha/beta-Hydrolases"/>
    <property type="match status" value="1"/>
</dbReference>
<evidence type="ECO:0000259" key="1">
    <source>
        <dbReference type="Pfam" id="PF12697"/>
    </source>
</evidence>
<dbReference type="AlphaFoldDB" id="A0A9W6VT66"/>
<name>A0A9W6VT66_9ACTN</name>
<reference evidence="2" key="1">
    <citation type="submission" date="2023-03" db="EMBL/GenBank/DDBJ databases">
        <title>Actinoallomurus iriomotensis NBRC 103681.</title>
        <authorList>
            <person name="Ichikawa N."/>
            <person name="Sato H."/>
            <person name="Tonouchi N."/>
        </authorList>
    </citation>
    <scope>NUCLEOTIDE SEQUENCE</scope>
    <source>
        <strain evidence="2">NBRC 103681</strain>
    </source>
</reference>
<evidence type="ECO:0000313" key="2">
    <source>
        <dbReference type="EMBL" id="GLY79415.1"/>
    </source>
</evidence>
<dbReference type="RefSeq" id="WP_285630821.1">
    <property type="nucleotide sequence ID" value="NZ_BSTJ01000011.1"/>
</dbReference>
<proteinExistence type="predicted"/>
<dbReference type="PANTHER" id="PTHR43798">
    <property type="entry name" value="MONOACYLGLYCEROL LIPASE"/>
    <property type="match status" value="1"/>
</dbReference>